<dbReference type="AlphaFoldDB" id="A0A9P8K396"/>
<reference evidence="3" key="2">
    <citation type="submission" date="2021-08" db="EMBL/GenBank/DDBJ databases">
        <authorList>
            <person name="Gostincar C."/>
            <person name="Sun X."/>
            <person name="Song Z."/>
            <person name="Gunde-Cimerman N."/>
        </authorList>
    </citation>
    <scope>NUCLEOTIDE SEQUENCE</scope>
    <source>
        <strain evidence="3">EXF-8016</strain>
        <strain evidence="2">EXF-9911</strain>
    </source>
</reference>
<evidence type="ECO:0000313" key="2">
    <source>
        <dbReference type="EMBL" id="KAG9688127.1"/>
    </source>
</evidence>
<evidence type="ECO:0000313" key="4">
    <source>
        <dbReference type="Proteomes" id="UP000767238"/>
    </source>
</evidence>
<dbReference type="Proteomes" id="UP000767238">
    <property type="component" value="Unassembled WGS sequence"/>
</dbReference>
<dbReference type="InterPro" id="IPR056009">
    <property type="entry name" value="DUF7587"/>
</dbReference>
<gene>
    <name evidence="2" type="ORF">KCU76_g9839</name>
    <name evidence="3" type="ORF">KCV03_g9990</name>
</gene>
<protein>
    <recommendedName>
        <fullName evidence="1">DUF7587 domain-containing protein</fullName>
    </recommendedName>
</protein>
<dbReference type="Proteomes" id="UP000779574">
    <property type="component" value="Unassembled WGS sequence"/>
</dbReference>
<dbReference type="EMBL" id="JAHFXF010000418">
    <property type="protein sequence ID" value="KAG9688127.1"/>
    <property type="molecule type" value="Genomic_DNA"/>
</dbReference>
<reference evidence="3" key="1">
    <citation type="journal article" date="2021" name="J Fungi (Basel)">
        <title>Virulence traits and population genomics of the black yeast Aureobasidium melanogenum.</title>
        <authorList>
            <person name="Cernosa A."/>
            <person name="Sun X."/>
            <person name="Gostincar C."/>
            <person name="Fang C."/>
            <person name="Gunde-Cimerman N."/>
            <person name="Song Z."/>
        </authorList>
    </citation>
    <scope>NUCLEOTIDE SEQUENCE</scope>
    <source>
        <strain evidence="3">EXF-8016</strain>
        <strain evidence="2">EXF-9911</strain>
    </source>
</reference>
<evidence type="ECO:0000259" key="1">
    <source>
        <dbReference type="Pfam" id="PF24494"/>
    </source>
</evidence>
<proteinExistence type="predicted"/>
<organism evidence="3 4">
    <name type="scientific">Aureobasidium melanogenum</name>
    <name type="common">Aureobasidium pullulans var. melanogenum</name>
    <dbReference type="NCBI Taxonomy" id="46634"/>
    <lineage>
        <taxon>Eukaryota</taxon>
        <taxon>Fungi</taxon>
        <taxon>Dikarya</taxon>
        <taxon>Ascomycota</taxon>
        <taxon>Pezizomycotina</taxon>
        <taxon>Dothideomycetes</taxon>
        <taxon>Dothideomycetidae</taxon>
        <taxon>Dothideales</taxon>
        <taxon>Saccotheciaceae</taxon>
        <taxon>Aureobasidium</taxon>
    </lineage>
</organism>
<feature type="domain" description="DUF7587" evidence="1">
    <location>
        <begin position="5"/>
        <end position="142"/>
    </location>
</feature>
<dbReference type="Pfam" id="PF24494">
    <property type="entry name" value="DUF7587"/>
    <property type="match status" value="1"/>
</dbReference>
<dbReference type="EMBL" id="JAHFYH010000162">
    <property type="protein sequence ID" value="KAH0210570.1"/>
    <property type="molecule type" value="Genomic_DNA"/>
</dbReference>
<sequence>MSNNIPDVLYRCWSTKSASDLRSSKVHNGVRPHHFTRAGLLQEFQQHRNLYSPTPTAFVSTTSNFLRALHIAYKKMWLGEDEQDIMIAFFTTRADARTKIYPAQGFAIESGSSEKEVKYFENEYVFLWKVPDDNVIHIVSMDLVIRRGFALPGTRTGQLFPGLSELRSAMKDYGDQLSPFERGYLCGTAACMFGIRAPIYDIAYDMSRWARAGAYNAKGWKVVDKMREEAIQDRIVTVAEDLAEEGELEFLVSELSCLEDTHDEAIMEIGWELQNGHDVEDLQALLANEESKITGHRQKIAGRVEAVYQRLGF</sequence>
<accession>A0A9P8K396</accession>
<feature type="non-terminal residue" evidence="3">
    <location>
        <position position="313"/>
    </location>
</feature>
<evidence type="ECO:0000313" key="3">
    <source>
        <dbReference type="EMBL" id="KAH0210570.1"/>
    </source>
</evidence>
<comment type="caution">
    <text evidence="3">The sequence shown here is derived from an EMBL/GenBank/DDBJ whole genome shotgun (WGS) entry which is preliminary data.</text>
</comment>
<name>A0A9P8K396_AURME</name>